<feature type="region of interest" description="Disordered" evidence="1">
    <location>
        <begin position="1"/>
        <end position="25"/>
    </location>
</feature>
<dbReference type="EMBL" id="BGZK01000056">
    <property type="protein sequence ID" value="GBP13243.1"/>
    <property type="molecule type" value="Genomic_DNA"/>
</dbReference>
<proteinExistence type="predicted"/>
<reference evidence="2 3" key="1">
    <citation type="journal article" date="2019" name="Commun. Biol.">
        <title>The bagworm genome reveals a unique fibroin gene that provides high tensile strength.</title>
        <authorList>
            <person name="Kono N."/>
            <person name="Nakamura H."/>
            <person name="Ohtoshi R."/>
            <person name="Tomita M."/>
            <person name="Numata K."/>
            <person name="Arakawa K."/>
        </authorList>
    </citation>
    <scope>NUCLEOTIDE SEQUENCE [LARGE SCALE GENOMIC DNA]</scope>
</reference>
<accession>A0A4C1TFG6</accession>
<evidence type="ECO:0000313" key="2">
    <source>
        <dbReference type="EMBL" id="GBP13243.1"/>
    </source>
</evidence>
<comment type="caution">
    <text evidence="2">The sequence shown here is derived from an EMBL/GenBank/DDBJ whole genome shotgun (WGS) entry which is preliminary data.</text>
</comment>
<organism evidence="2 3">
    <name type="scientific">Eumeta variegata</name>
    <name type="common">Bagworm moth</name>
    <name type="synonym">Eumeta japonica</name>
    <dbReference type="NCBI Taxonomy" id="151549"/>
    <lineage>
        <taxon>Eukaryota</taxon>
        <taxon>Metazoa</taxon>
        <taxon>Ecdysozoa</taxon>
        <taxon>Arthropoda</taxon>
        <taxon>Hexapoda</taxon>
        <taxon>Insecta</taxon>
        <taxon>Pterygota</taxon>
        <taxon>Neoptera</taxon>
        <taxon>Endopterygota</taxon>
        <taxon>Lepidoptera</taxon>
        <taxon>Glossata</taxon>
        <taxon>Ditrysia</taxon>
        <taxon>Tineoidea</taxon>
        <taxon>Psychidae</taxon>
        <taxon>Oiketicinae</taxon>
        <taxon>Eumeta</taxon>
    </lineage>
</organism>
<keyword evidence="3" id="KW-1185">Reference proteome</keyword>
<dbReference type="Proteomes" id="UP000299102">
    <property type="component" value="Unassembled WGS sequence"/>
</dbReference>
<gene>
    <name evidence="2" type="ORF">EVAR_8172_1</name>
</gene>
<name>A0A4C1TFG6_EUMVA</name>
<protein>
    <submittedName>
        <fullName evidence="2">Uncharacterized protein</fullName>
    </submittedName>
</protein>
<evidence type="ECO:0000313" key="3">
    <source>
        <dbReference type="Proteomes" id="UP000299102"/>
    </source>
</evidence>
<sequence>MDALQSIKSDPATGSHSPSPLRGEHSDVQRCTHFGSLAVYAFRPAKKRQCTACPRPWLRRLDDFSAGRDVPAAWALDKNYPMTLPPFVATRSHRVRRRVACYNRCVLRCDANVTRTITGRPTPAESETLPRVGEEIRNAPAGYMLIGGPRVIMRSLMRCADR</sequence>
<dbReference type="AlphaFoldDB" id="A0A4C1TFG6"/>
<evidence type="ECO:0000256" key="1">
    <source>
        <dbReference type="SAM" id="MobiDB-lite"/>
    </source>
</evidence>
<feature type="compositionally biased region" description="Polar residues" evidence="1">
    <location>
        <begin position="1"/>
        <end position="18"/>
    </location>
</feature>